<accession>A0A6A5VY50</accession>
<protein>
    <recommendedName>
        <fullName evidence="5">RRM domain-containing protein</fullName>
    </recommendedName>
</protein>
<dbReference type="SUPFAM" id="SSF54928">
    <property type="entry name" value="RNA-binding domain, RBD"/>
    <property type="match status" value="2"/>
</dbReference>
<keyword evidence="2 3" id="KW-0694">RNA-binding</keyword>
<evidence type="ECO:0000256" key="4">
    <source>
        <dbReference type="SAM" id="MobiDB-lite"/>
    </source>
</evidence>
<dbReference type="AlphaFoldDB" id="A0A6A5VY50"/>
<evidence type="ECO:0000259" key="5">
    <source>
        <dbReference type="PROSITE" id="PS50102"/>
    </source>
</evidence>
<keyword evidence="1" id="KW-0677">Repeat</keyword>
<evidence type="ECO:0000256" key="3">
    <source>
        <dbReference type="PROSITE-ProRule" id="PRU00176"/>
    </source>
</evidence>
<name>A0A6A5VY50_9PLEO</name>
<feature type="region of interest" description="Disordered" evidence="4">
    <location>
        <begin position="555"/>
        <end position="598"/>
    </location>
</feature>
<organism evidence="6 7">
    <name type="scientific">Amniculicola lignicola CBS 123094</name>
    <dbReference type="NCBI Taxonomy" id="1392246"/>
    <lineage>
        <taxon>Eukaryota</taxon>
        <taxon>Fungi</taxon>
        <taxon>Dikarya</taxon>
        <taxon>Ascomycota</taxon>
        <taxon>Pezizomycotina</taxon>
        <taxon>Dothideomycetes</taxon>
        <taxon>Pleosporomycetidae</taxon>
        <taxon>Pleosporales</taxon>
        <taxon>Amniculicolaceae</taxon>
        <taxon>Amniculicola</taxon>
    </lineage>
</organism>
<sequence length="598" mass="65485">MSAERRQNNYAATGQGYKGQNMLGHYAQPGQGHASAQYLPRGLPMSPHMGDSNMQGLANNMGAMNLHTYGSSGTSKSGGSMMSATSSEYNGHPMAQSQGLWVPNQHVLGSMYQVMPGAGQQQSAIPHSPNVYNPAGAYVPQAAYQYGQAMVENSPIATGWTSRVSSGDMPPLMTPRRDSISSNENDIPGTPYTNSGVYQRYGGSATIMDRSPNGVYTNSATPSPSQLTHPYGLVVPLQKQQSMQPTLPPHLLAILQQEPPIPRAIPAPSSPPKPLDRSLENKTGETNVYIRGLLPETTDKMLEEWGLRFGDIASHKSIIDLKTNLCKGFGFIKYHNFEDAENCIRGFHYLGYEVSFARESFYSKLKKFSDEGNTNLYVSNIPKNMNEHELSAIFAPHKVCSSRILRDPAGMGRGVGFARFDTRDICEEIIRKFNNTPVAKPGGEEHLIQIRYSDTQEQKMLKQQTAAGRVFRAAEYEVGVAQARAMNTPDRYLTVSPDQQGAANEFEMYMQHSANTGHYLPQQTNRYRAHQWAPAIPSTLGMSRPTMHMMQSPMSEGGIKLDQDGSANHAVEAKTNPATPVKADEASVSPNRAGACEE</sequence>
<dbReference type="Pfam" id="PF00076">
    <property type="entry name" value="RRM_1"/>
    <property type="match status" value="2"/>
</dbReference>
<dbReference type="InterPro" id="IPR012677">
    <property type="entry name" value="Nucleotide-bd_a/b_plait_sf"/>
</dbReference>
<dbReference type="InterPro" id="IPR035979">
    <property type="entry name" value="RBD_domain_sf"/>
</dbReference>
<dbReference type="GO" id="GO:0003723">
    <property type="term" value="F:RNA binding"/>
    <property type="evidence" value="ECO:0007669"/>
    <property type="project" value="UniProtKB-UniRule"/>
</dbReference>
<keyword evidence="7" id="KW-1185">Reference proteome</keyword>
<dbReference type="EMBL" id="ML977695">
    <property type="protein sequence ID" value="KAF1993599.1"/>
    <property type="molecule type" value="Genomic_DNA"/>
</dbReference>
<gene>
    <name evidence="6" type="ORF">P154DRAFT_449807</name>
</gene>
<dbReference type="InterPro" id="IPR000504">
    <property type="entry name" value="RRM_dom"/>
</dbReference>
<evidence type="ECO:0000256" key="1">
    <source>
        <dbReference type="ARBA" id="ARBA00022737"/>
    </source>
</evidence>
<dbReference type="Proteomes" id="UP000799779">
    <property type="component" value="Unassembled WGS sequence"/>
</dbReference>
<proteinExistence type="predicted"/>
<feature type="domain" description="RRM" evidence="5">
    <location>
        <begin position="286"/>
        <end position="359"/>
    </location>
</feature>
<evidence type="ECO:0000256" key="2">
    <source>
        <dbReference type="ARBA" id="ARBA00022884"/>
    </source>
</evidence>
<dbReference type="PROSITE" id="PS50102">
    <property type="entry name" value="RRM"/>
    <property type="match status" value="2"/>
</dbReference>
<evidence type="ECO:0000313" key="6">
    <source>
        <dbReference type="EMBL" id="KAF1993599.1"/>
    </source>
</evidence>
<dbReference type="SMART" id="SM00360">
    <property type="entry name" value="RRM"/>
    <property type="match status" value="2"/>
</dbReference>
<evidence type="ECO:0000313" key="7">
    <source>
        <dbReference type="Proteomes" id="UP000799779"/>
    </source>
</evidence>
<reference evidence="6" key="1">
    <citation type="journal article" date="2020" name="Stud. Mycol.">
        <title>101 Dothideomycetes genomes: a test case for predicting lifestyles and emergence of pathogens.</title>
        <authorList>
            <person name="Haridas S."/>
            <person name="Albert R."/>
            <person name="Binder M."/>
            <person name="Bloem J."/>
            <person name="Labutti K."/>
            <person name="Salamov A."/>
            <person name="Andreopoulos B."/>
            <person name="Baker S."/>
            <person name="Barry K."/>
            <person name="Bills G."/>
            <person name="Bluhm B."/>
            <person name="Cannon C."/>
            <person name="Castanera R."/>
            <person name="Culley D."/>
            <person name="Daum C."/>
            <person name="Ezra D."/>
            <person name="Gonzalez J."/>
            <person name="Henrissat B."/>
            <person name="Kuo A."/>
            <person name="Liang C."/>
            <person name="Lipzen A."/>
            <person name="Lutzoni F."/>
            <person name="Magnuson J."/>
            <person name="Mondo S."/>
            <person name="Nolan M."/>
            <person name="Ohm R."/>
            <person name="Pangilinan J."/>
            <person name="Park H.-J."/>
            <person name="Ramirez L."/>
            <person name="Alfaro M."/>
            <person name="Sun H."/>
            <person name="Tritt A."/>
            <person name="Yoshinaga Y."/>
            <person name="Zwiers L.-H."/>
            <person name="Turgeon B."/>
            <person name="Goodwin S."/>
            <person name="Spatafora J."/>
            <person name="Crous P."/>
            <person name="Grigoriev I."/>
        </authorList>
    </citation>
    <scope>NUCLEOTIDE SEQUENCE</scope>
    <source>
        <strain evidence="6">CBS 123094</strain>
    </source>
</reference>
<dbReference type="Gene3D" id="3.30.70.330">
    <property type="match status" value="2"/>
</dbReference>
<dbReference type="PANTHER" id="PTHR24012">
    <property type="entry name" value="RNA BINDING PROTEIN"/>
    <property type="match status" value="1"/>
</dbReference>
<dbReference type="OrthoDB" id="271725at2759"/>
<feature type="domain" description="RRM" evidence="5">
    <location>
        <begin position="374"/>
        <end position="455"/>
    </location>
</feature>